<feature type="domain" description="Ice-binding protein C-terminal" evidence="2">
    <location>
        <begin position="191"/>
        <end position="214"/>
    </location>
</feature>
<dbReference type="NCBIfam" id="TIGR02595">
    <property type="entry name" value="PEP_CTERM"/>
    <property type="match status" value="1"/>
</dbReference>
<dbReference type="RefSeq" id="WP_313834609.1">
    <property type="nucleotide sequence ID" value="NZ_JAQOUE010000002.1"/>
</dbReference>
<evidence type="ECO:0000259" key="2">
    <source>
        <dbReference type="Pfam" id="PF07589"/>
    </source>
</evidence>
<reference evidence="3 4" key="1">
    <citation type="journal article" date="2023" name="ISME J.">
        <title>Cultivation and genomic characterization of novel and ubiquitous marine nitrite-oxidizing bacteria from the Nitrospirales.</title>
        <authorList>
            <person name="Mueller A.J."/>
            <person name="Daebeler A."/>
            <person name="Herbold C.W."/>
            <person name="Kirkegaard R.H."/>
            <person name="Daims H."/>
        </authorList>
    </citation>
    <scope>NUCLEOTIDE SEQUENCE [LARGE SCALE GENOMIC DNA]</scope>
    <source>
        <strain evidence="3 4">EB</strain>
    </source>
</reference>
<protein>
    <submittedName>
        <fullName evidence="3">PEP-CTERM sorting domain-containing protein</fullName>
    </submittedName>
</protein>
<proteinExistence type="predicted"/>
<gene>
    <name evidence="3" type="ORF">PPG34_16855</name>
</gene>
<feature type="signal peptide" evidence="1">
    <location>
        <begin position="1"/>
        <end position="34"/>
    </location>
</feature>
<dbReference type="Pfam" id="PF07589">
    <property type="entry name" value="PEP-CTERM"/>
    <property type="match status" value="1"/>
</dbReference>
<keyword evidence="1" id="KW-0732">Signal</keyword>
<evidence type="ECO:0000313" key="3">
    <source>
        <dbReference type="EMBL" id="MDT7044023.1"/>
    </source>
</evidence>
<comment type="caution">
    <text evidence="3">The sequence shown here is derived from an EMBL/GenBank/DDBJ whole genome shotgun (WGS) entry which is preliminary data.</text>
</comment>
<accession>A0ABU3KCJ6</accession>
<sequence>MIIECSRRSISRMKLAIAAGLFVAMFGVASTASAVTIDFEGFGANVNIENVDLGGVQIFIPGSATVQTSFSVPGLPLSGSRGIEGVPGVQSFPFVGQFLGAIGGNVNFVSIALGDFGVDADSLFLRAYNSVNILIGTDTNFLPAGEVGGRILTLNVAGIDRIEFGSTGDFPNSVLADNLIFRTGTPPSTNPIPEPTSMLLFGTGLVGIITCRRKMAKG</sequence>
<evidence type="ECO:0000256" key="1">
    <source>
        <dbReference type="SAM" id="SignalP"/>
    </source>
</evidence>
<dbReference type="EMBL" id="JAQOUE010000002">
    <property type="protein sequence ID" value="MDT7044023.1"/>
    <property type="molecule type" value="Genomic_DNA"/>
</dbReference>
<keyword evidence="4" id="KW-1185">Reference proteome</keyword>
<dbReference type="Proteomes" id="UP001250932">
    <property type="component" value="Unassembled WGS sequence"/>
</dbReference>
<dbReference type="InterPro" id="IPR013424">
    <property type="entry name" value="Ice-binding_C"/>
</dbReference>
<name>A0ABU3KCJ6_9BACT</name>
<feature type="chain" id="PRO_5047376105" evidence="1">
    <location>
        <begin position="35"/>
        <end position="218"/>
    </location>
</feature>
<evidence type="ECO:0000313" key="4">
    <source>
        <dbReference type="Proteomes" id="UP001250932"/>
    </source>
</evidence>
<organism evidence="3 4">
    <name type="scientific">Candidatus Nitronereus thalassa</name>
    <dbReference type="NCBI Taxonomy" id="3020898"/>
    <lineage>
        <taxon>Bacteria</taxon>
        <taxon>Pseudomonadati</taxon>
        <taxon>Nitrospirota</taxon>
        <taxon>Nitrospiria</taxon>
        <taxon>Nitrospirales</taxon>
        <taxon>Nitrospiraceae</taxon>
        <taxon>Candidatus Nitronereus</taxon>
    </lineage>
</organism>